<dbReference type="Proteomes" id="UP000268059">
    <property type="component" value="Chromosome"/>
</dbReference>
<organism evidence="1 2">
    <name type="scientific">Intestinibaculum porci</name>
    <dbReference type="NCBI Taxonomy" id="2487118"/>
    <lineage>
        <taxon>Bacteria</taxon>
        <taxon>Bacillati</taxon>
        <taxon>Bacillota</taxon>
        <taxon>Erysipelotrichia</taxon>
        <taxon>Erysipelotrichales</taxon>
        <taxon>Erysipelotrichaceae</taxon>
        <taxon>Intestinibaculum</taxon>
    </lineage>
</organism>
<proteinExistence type="predicted"/>
<dbReference type="RefSeq" id="WP_125119461.1">
    <property type="nucleotide sequence ID" value="NZ_AP019309.1"/>
</dbReference>
<protein>
    <submittedName>
        <fullName evidence="1">Uncharacterized protein</fullName>
    </submittedName>
</protein>
<dbReference type="AlphaFoldDB" id="A0A3G9JQS6"/>
<gene>
    <name evidence="1" type="ORF">SG0102_15520</name>
</gene>
<evidence type="ECO:0000313" key="2">
    <source>
        <dbReference type="Proteomes" id="UP000268059"/>
    </source>
</evidence>
<name>A0A3G9JQS6_9FIRM</name>
<dbReference type="InParanoid" id="A0A3G9JQS6"/>
<evidence type="ECO:0000313" key="1">
    <source>
        <dbReference type="EMBL" id="BBH26618.1"/>
    </source>
</evidence>
<keyword evidence="2" id="KW-1185">Reference proteome</keyword>
<reference evidence="1 2" key="1">
    <citation type="submission" date="2018-11" db="EMBL/GenBank/DDBJ databases">
        <title>Novel Erysipelotrichaceae bacterium isolated from small intestine of a swine.</title>
        <authorList>
            <person name="Kim J.S."/>
            <person name="Choe H."/>
            <person name="Lee Y.R."/>
            <person name="Kim K.M."/>
            <person name="Park D.S."/>
        </authorList>
    </citation>
    <scope>NUCLEOTIDE SEQUENCE [LARGE SCALE GENOMIC DNA]</scope>
    <source>
        <strain evidence="1 2">SG0102</strain>
    </source>
</reference>
<sequence length="86" mass="10125">MLDAHATFEDFIEANDEERAAFRLSYPTLYASFDALRKQEEDFDLVDDLTFYETPEGESIMISGEPDDDFFDANYDSYEDYLKHKK</sequence>
<dbReference type="KEGG" id="ebm:SG0102_15520"/>
<dbReference type="EMBL" id="AP019309">
    <property type="protein sequence ID" value="BBH26618.1"/>
    <property type="molecule type" value="Genomic_DNA"/>
</dbReference>
<accession>A0A3G9JQS6</accession>